<evidence type="ECO:0000256" key="1">
    <source>
        <dbReference type="ARBA" id="ARBA00022578"/>
    </source>
</evidence>
<protein>
    <submittedName>
        <fullName evidence="5">IS6 family transposase</fullName>
    </submittedName>
</protein>
<dbReference type="Pfam" id="PF13610">
    <property type="entry name" value="DDE_Tnp_IS240"/>
    <property type="match status" value="1"/>
</dbReference>
<keyword evidence="3" id="KW-0233">DNA recombination</keyword>
<proteinExistence type="predicted"/>
<evidence type="ECO:0000313" key="6">
    <source>
        <dbReference type="Proteomes" id="UP001056291"/>
    </source>
</evidence>
<sequence length="231" mass="27221">MQKISYSRHRLSPLIIQHAVRLYARFTLSYRDIEDLLAERGLDISYETVRSWFLKFGEPIANNLKSSRPTPNDIWHLDEMVVVIRGKRYWLWRAVDSEGEVLDFFVQSKRNMKAALKLMRKLLKKQGFAPAQIVTNKLKSYHKAFRILGLTAGHIDNKQSNNRAENSHLPVRRRERKMQRFKSPGSAQKFLNIRSITYNSFYFQRYLIDRARLRKCRAEAFGVWERAGATA</sequence>
<reference evidence="5" key="1">
    <citation type="submission" date="2022-06" db="EMBL/GenBank/DDBJ databases">
        <title>Sneathiella actinostolidae sp. nov., isolated from a sea anemonein the Western Pacific Ocean.</title>
        <authorList>
            <person name="Wei M.J."/>
        </authorList>
    </citation>
    <scope>NUCLEOTIDE SEQUENCE</scope>
    <source>
        <strain evidence="5">PHK-P5</strain>
    </source>
</reference>
<name>A0ABY4W5Z4_9PROT</name>
<dbReference type="PANTHER" id="PTHR35528:SF3">
    <property type="entry name" value="BLL1675 PROTEIN"/>
    <property type="match status" value="1"/>
</dbReference>
<dbReference type="RefSeq" id="WP_251936221.1">
    <property type="nucleotide sequence ID" value="NZ_CP098747.1"/>
</dbReference>
<organism evidence="5 6">
    <name type="scientific">Sneathiella marina</name>
    <dbReference type="NCBI Taxonomy" id="2950108"/>
    <lineage>
        <taxon>Bacteria</taxon>
        <taxon>Pseudomonadati</taxon>
        <taxon>Pseudomonadota</taxon>
        <taxon>Alphaproteobacteria</taxon>
        <taxon>Sneathiellales</taxon>
        <taxon>Sneathiellaceae</taxon>
        <taxon>Sneathiella</taxon>
    </lineage>
</organism>
<dbReference type="InterPro" id="IPR052183">
    <property type="entry name" value="IS_Transposase"/>
</dbReference>
<evidence type="ECO:0000256" key="2">
    <source>
        <dbReference type="ARBA" id="ARBA00023125"/>
    </source>
</evidence>
<dbReference type="EMBL" id="CP098747">
    <property type="protein sequence ID" value="USG62463.1"/>
    <property type="molecule type" value="Genomic_DNA"/>
</dbReference>
<evidence type="ECO:0000259" key="4">
    <source>
        <dbReference type="Pfam" id="PF13610"/>
    </source>
</evidence>
<keyword evidence="2" id="KW-0238">DNA-binding</keyword>
<dbReference type="Proteomes" id="UP001056291">
    <property type="component" value="Chromosome"/>
</dbReference>
<keyword evidence="6" id="KW-1185">Reference proteome</keyword>
<keyword evidence="1" id="KW-0815">Transposition</keyword>
<dbReference type="InterPro" id="IPR032874">
    <property type="entry name" value="DDE_dom"/>
</dbReference>
<gene>
    <name evidence="5" type="ORF">NBZ79_05680</name>
</gene>
<evidence type="ECO:0000313" key="5">
    <source>
        <dbReference type="EMBL" id="USG62463.1"/>
    </source>
</evidence>
<dbReference type="InterPro" id="IPR047930">
    <property type="entry name" value="Transpos_IS6"/>
</dbReference>
<accession>A0ABY4W5Z4</accession>
<feature type="domain" description="DDE" evidence="4">
    <location>
        <begin position="74"/>
        <end position="192"/>
    </location>
</feature>
<dbReference type="NCBIfam" id="NF033587">
    <property type="entry name" value="transpos_IS6"/>
    <property type="match status" value="1"/>
</dbReference>
<dbReference type="PANTHER" id="PTHR35528">
    <property type="entry name" value="BLL1675 PROTEIN"/>
    <property type="match status" value="1"/>
</dbReference>
<evidence type="ECO:0000256" key="3">
    <source>
        <dbReference type="ARBA" id="ARBA00023172"/>
    </source>
</evidence>